<dbReference type="EMBL" id="PQFZ01000005">
    <property type="protein sequence ID" value="POR52371.1"/>
    <property type="molecule type" value="Genomic_DNA"/>
</dbReference>
<protein>
    <submittedName>
        <fullName evidence="2">Uncharacterized protein</fullName>
    </submittedName>
</protein>
<evidence type="ECO:0000313" key="3">
    <source>
        <dbReference type="Proteomes" id="UP000236919"/>
    </source>
</evidence>
<organism evidence="2 3">
    <name type="scientific">Bosea psychrotolerans</name>
    <dbReference type="NCBI Taxonomy" id="1871628"/>
    <lineage>
        <taxon>Bacteria</taxon>
        <taxon>Pseudomonadati</taxon>
        <taxon>Pseudomonadota</taxon>
        <taxon>Alphaproteobacteria</taxon>
        <taxon>Hyphomicrobiales</taxon>
        <taxon>Boseaceae</taxon>
        <taxon>Bosea</taxon>
    </lineage>
</organism>
<gene>
    <name evidence="2" type="ORF">CYD53_10536</name>
</gene>
<dbReference type="AlphaFoldDB" id="A0A2S4MCJ2"/>
<keyword evidence="3" id="KW-1185">Reference proteome</keyword>
<comment type="caution">
    <text evidence="2">The sequence shown here is derived from an EMBL/GenBank/DDBJ whole genome shotgun (WGS) entry which is preliminary data.</text>
</comment>
<feature type="region of interest" description="Disordered" evidence="1">
    <location>
        <begin position="205"/>
        <end position="227"/>
    </location>
</feature>
<sequence length="227" mass="24827">MDFRATSRRISPPFNRISTAASRPVFAARTARNPLPAPHLRARRRRMPRHVRPSASATLDRPCHRSGGHCLPRLDFLIASVLSMFSSSRCMMKPAGAEPSVVPPSLDTTLMQYPWVVIRFSCHFCERGGRARLAACAAQFGKHASLLRLLTVFVSGCPYDPSNPARKPQKYGHHCGAYLPDLGRTSPPDLPPALTGLSLIEGGKADMLPAEHSPSQQRRRVGASDNG</sequence>
<evidence type="ECO:0000313" key="2">
    <source>
        <dbReference type="EMBL" id="POR52371.1"/>
    </source>
</evidence>
<accession>A0A2S4MCJ2</accession>
<proteinExistence type="predicted"/>
<name>A0A2S4MCJ2_9HYPH</name>
<feature type="region of interest" description="Disordered" evidence="1">
    <location>
        <begin position="33"/>
        <end position="60"/>
    </location>
</feature>
<reference evidence="2 3" key="1">
    <citation type="submission" date="2018-01" db="EMBL/GenBank/DDBJ databases">
        <title>Genomic Encyclopedia of Type Strains, Phase III (KMG-III): the genomes of soil and plant-associated and newly described type strains.</title>
        <authorList>
            <person name="Whitman W."/>
        </authorList>
    </citation>
    <scope>NUCLEOTIDE SEQUENCE [LARGE SCALE GENOMIC DNA]</scope>
    <source>
        <strain evidence="2 3">1131</strain>
    </source>
</reference>
<evidence type="ECO:0000256" key="1">
    <source>
        <dbReference type="SAM" id="MobiDB-lite"/>
    </source>
</evidence>
<feature type="compositionally biased region" description="Basic residues" evidence="1">
    <location>
        <begin position="40"/>
        <end position="52"/>
    </location>
</feature>
<dbReference type="Proteomes" id="UP000236919">
    <property type="component" value="Unassembled WGS sequence"/>
</dbReference>